<feature type="domain" description="EGF-like" evidence="13">
    <location>
        <begin position="277"/>
        <end position="311"/>
    </location>
</feature>
<accession>A0AAU9XTU3</accession>
<feature type="domain" description="EGF-like" evidence="13">
    <location>
        <begin position="196"/>
        <end position="236"/>
    </location>
</feature>
<keyword evidence="3" id="KW-0812">Transmembrane</keyword>
<name>A0AAU9XTU3_9CNID</name>
<keyword evidence="16" id="KW-1185">Reference proteome</keyword>
<evidence type="ECO:0000256" key="12">
    <source>
        <dbReference type="SAM" id="SignalP"/>
    </source>
</evidence>
<evidence type="ECO:0000256" key="9">
    <source>
        <dbReference type="ARBA" id="ARBA00023157"/>
    </source>
</evidence>
<comment type="caution">
    <text evidence="11">Lacks conserved residue(s) required for the propagation of feature annotation.</text>
</comment>
<keyword evidence="9" id="KW-1015">Disulfide bond</keyword>
<feature type="domain" description="EGF-like" evidence="13">
    <location>
        <begin position="315"/>
        <end position="355"/>
    </location>
</feature>
<gene>
    <name evidence="15" type="ORF">PMEA_00029447</name>
</gene>
<dbReference type="CDD" id="cd00054">
    <property type="entry name" value="EGF_CA"/>
    <property type="match status" value="6"/>
</dbReference>
<evidence type="ECO:0000313" key="16">
    <source>
        <dbReference type="Proteomes" id="UP001159428"/>
    </source>
</evidence>
<feature type="chain" id="PRO_5043516111" evidence="12">
    <location>
        <begin position="23"/>
        <end position="522"/>
    </location>
</feature>
<dbReference type="GO" id="GO:0048513">
    <property type="term" value="P:animal organ development"/>
    <property type="evidence" value="ECO:0007669"/>
    <property type="project" value="UniProtKB-ARBA"/>
</dbReference>
<keyword evidence="2 11" id="KW-0245">EGF-like domain</keyword>
<keyword evidence="10" id="KW-0325">Glycoprotein</keyword>
<evidence type="ECO:0000256" key="10">
    <source>
        <dbReference type="ARBA" id="ARBA00023180"/>
    </source>
</evidence>
<comment type="caution">
    <text evidence="15">The sequence shown here is derived from an EMBL/GenBank/DDBJ whole genome shotgun (WGS) entry which is preliminary data.</text>
</comment>
<dbReference type="PROSITE" id="PS00010">
    <property type="entry name" value="ASX_HYDROXYL"/>
    <property type="match status" value="2"/>
</dbReference>
<dbReference type="AlphaFoldDB" id="A0AAU9XTU3"/>
<dbReference type="GO" id="GO:0005509">
    <property type="term" value="F:calcium ion binding"/>
    <property type="evidence" value="ECO:0007669"/>
    <property type="project" value="InterPro"/>
</dbReference>
<keyword evidence="6" id="KW-0106">Calcium</keyword>
<dbReference type="SUPFAM" id="SSF57184">
    <property type="entry name" value="Growth factor receptor domain"/>
    <property type="match status" value="1"/>
</dbReference>
<evidence type="ECO:0000256" key="6">
    <source>
        <dbReference type="ARBA" id="ARBA00022837"/>
    </source>
</evidence>
<dbReference type="Gene3D" id="2.10.25.10">
    <property type="entry name" value="Laminin"/>
    <property type="match status" value="6"/>
</dbReference>
<evidence type="ECO:0000259" key="14">
    <source>
        <dbReference type="PROSITE" id="PS50948"/>
    </source>
</evidence>
<dbReference type="FunFam" id="2.10.25.10:FF:000202">
    <property type="entry name" value="Multiple epidermal growth factor-like domains 8"/>
    <property type="match status" value="1"/>
</dbReference>
<evidence type="ECO:0000256" key="3">
    <source>
        <dbReference type="ARBA" id="ARBA00022692"/>
    </source>
</evidence>
<reference evidence="15 16" key="1">
    <citation type="submission" date="2022-05" db="EMBL/GenBank/DDBJ databases">
        <authorList>
            <consortium name="Genoscope - CEA"/>
            <person name="William W."/>
        </authorList>
    </citation>
    <scope>NUCLEOTIDE SEQUENCE [LARGE SCALE GENOMIC DNA]</scope>
</reference>
<dbReference type="Proteomes" id="UP001159428">
    <property type="component" value="Unassembled WGS sequence"/>
</dbReference>
<dbReference type="InterPro" id="IPR009030">
    <property type="entry name" value="Growth_fac_rcpt_cys_sf"/>
</dbReference>
<evidence type="ECO:0000313" key="15">
    <source>
        <dbReference type="EMBL" id="CAH3156284.1"/>
    </source>
</evidence>
<dbReference type="PANTHER" id="PTHR24042">
    <property type="entry name" value="NEL HOMOLOG"/>
    <property type="match status" value="1"/>
</dbReference>
<evidence type="ECO:0000259" key="13">
    <source>
        <dbReference type="PROSITE" id="PS50026"/>
    </source>
</evidence>
<dbReference type="Pfam" id="PF23283">
    <property type="entry name" value="D8C_UMOD"/>
    <property type="match status" value="1"/>
</dbReference>
<protein>
    <submittedName>
        <fullName evidence="15">Uncharacterized protein</fullName>
    </submittedName>
</protein>
<feature type="domain" description="EGF-like" evidence="13">
    <location>
        <begin position="237"/>
        <end position="276"/>
    </location>
</feature>
<dbReference type="SUPFAM" id="SSF57196">
    <property type="entry name" value="EGF/Laminin"/>
    <property type="match status" value="3"/>
</dbReference>
<keyword evidence="7" id="KW-1133">Transmembrane helix</keyword>
<dbReference type="PROSITE" id="PS01186">
    <property type="entry name" value="EGF_2"/>
    <property type="match status" value="4"/>
</dbReference>
<feature type="signal peptide" evidence="12">
    <location>
        <begin position="1"/>
        <end position="22"/>
    </location>
</feature>
<dbReference type="SMART" id="SM00179">
    <property type="entry name" value="EGF_CA"/>
    <property type="match status" value="6"/>
</dbReference>
<evidence type="ECO:0000256" key="7">
    <source>
        <dbReference type="ARBA" id="ARBA00022989"/>
    </source>
</evidence>
<evidence type="ECO:0000256" key="2">
    <source>
        <dbReference type="ARBA" id="ARBA00022536"/>
    </source>
</evidence>
<dbReference type="InterPro" id="IPR000152">
    <property type="entry name" value="EGF-type_Asp/Asn_hydroxyl_site"/>
</dbReference>
<dbReference type="InterPro" id="IPR057774">
    <property type="entry name" value="D8C_UMOD/GP2/OIT3-like"/>
</dbReference>
<feature type="domain" description="EGF-like" evidence="13">
    <location>
        <begin position="155"/>
        <end position="195"/>
    </location>
</feature>
<dbReference type="Pfam" id="PF12947">
    <property type="entry name" value="EGF_3"/>
    <property type="match status" value="6"/>
</dbReference>
<dbReference type="GO" id="GO:0016020">
    <property type="term" value="C:membrane"/>
    <property type="evidence" value="ECO:0007669"/>
    <property type="project" value="UniProtKB-SubCell"/>
</dbReference>
<comment type="subcellular location">
    <subcellularLocation>
        <location evidence="1">Membrane</location>
        <topology evidence="1">Single-pass type I membrane protein</topology>
    </subcellularLocation>
</comment>
<evidence type="ECO:0000256" key="1">
    <source>
        <dbReference type="ARBA" id="ARBA00004479"/>
    </source>
</evidence>
<evidence type="ECO:0000256" key="5">
    <source>
        <dbReference type="ARBA" id="ARBA00022737"/>
    </source>
</evidence>
<dbReference type="PROSITE" id="PS50026">
    <property type="entry name" value="EGF_3"/>
    <property type="match status" value="6"/>
</dbReference>
<dbReference type="SUPFAM" id="SSF57414">
    <property type="entry name" value="Hairpin loop containing domain-like"/>
    <property type="match status" value="1"/>
</dbReference>
<feature type="domain" description="EGF-like" evidence="13">
    <location>
        <begin position="356"/>
        <end position="393"/>
    </location>
</feature>
<dbReference type="InterPro" id="IPR024731">
    <property type="entry name" value="NELL2-like_EGF"/>
</dbReference>
<evidence type="ECO:0000256" key="8">
    <source>
        <dbReference type="ARBA" id="ARBA00023136"/>
    </source>
</evidence>
<dbReference type="InterPro" id="IPR001881">
    <property type="entry name" value="EGF-like_Ca-bd_dom"/>
</dbReference>
<dbReference type="GO" id="GO:0048731">
    <property type="term" value="P:system development"/>
    <property type="evidence" value="ECO:0007669"/>
    <property type="project" value="UniProtKB-ARBA"/>
</dbReference>
<dbReference type="SMART" id="SM00181">
    <property type="entry name" value="EGF"/>
    <property type="match status" value="6"/>
</dbReference>
<evidence type="ECO:0000256" key="4">
    <source>
        <dbReference type="ARBA" id="ARBA00022729"/>
    </source>
</evidence>
<dbReference type="InterPro" id="IPR000742">
    <property type="entry name" value="EGF"/>
</dbReference>
<organism evidence="15 16">
    <name type="scientific">Pocillopora meandrina</name>
    <dbReference type="NCBI Taxonomy" id="46732"/>
    <lineage>
        <taxon>Eukaryota</taxon>
        <taxon>Metazoa</taxon>
        <taxon>Cnidaria</taxon>
        <taxon>Anthozoa</taxon>
        <taxon>Hexacorallia</taxon>
        <taxon>Scleractinia</taxon>
        <taxon>Astrocoeniina</taxon>
        <taxon>Pocilloporidae</taxon>
        <taxon>Pocillopora</taxon>
    </lineage>
</organism>
<proteinExistence type="predicted"/>
<dbReference type="InterPro" id="IPR051586">
    <property type="entry name" value="PKC-binding_NELL"/>
</dbReference>
<dbReference type="EMBL" id="CALNXJ010000060">
    <property type="protein sequence ID" value="CAH3156284.1"/>
    <property type="molecule type" value="Genomic_DNA"/>
</dbReference>
<keyword evidence="4 12" id="KW-0732">Signal</keyword>
<dbReference type="GO" id="GO:0008201">
    <property type="term" value="F:heparin binding"/>
    <property type="evidence" value="ECO:0007669"/>
    <property type="project" value="TreeGrafter"/>
</dbReference>
<dbReference type="PROSITE" id="PS50948">
    <property type="entry name" value="PAN"/>
    <property type="match status" value="1"/>
</dbReference>
<dbReference type="InterPro" id="IPR003609">
    <property type="entry name" value="Pan_app"/>
</dbReference>
<keyword evidence="8" id="KW-0472">Membrane</keyword>
<keyword evidence="5" id="KW-0677">Repeat</keyword>
<evidence type="ECO:0000256" key="11">
    <source>
        <dbReference type="PROSITE-ProRule" id="PRU00076"/>
    </source>
</evidence>
<dbReference type="PANTHER" id="PTHR24042:SF5">
    <property type="entry name" value="EGF-LIKE CALCIUM-BINDING DOMAIN-CONTAINING PROTEIN"/>
    <property type="match status" value="1"/>
</dbReference>
<sequence length="522" mass="57809">MWWLFRHLRFILFVSTMDFVTANDQCRTEVNIEGMALGSSVFKRCSLAAPHLCDVKCRQEITCQSYNYNRKYQICELNNRTKEARPENFLSAPAWFYMRRSNGRASLGSIPELPALSCHEIKASEGKHIISGKYWLDPTRKGKAKLIYCDMVNEDMDECKFNISDCDVNANCTNTHGSHKCTCKVGYIGDGRSCSDIDECQKNTHNCHPNATCQNTNGSFVCNCLFGFNGDGRNCTDIDECAINLSCHVNANCTNTIGSHVCTCHTGYTGDGQTCSNIDECSQMNICDEHASCSNTQGSYSCACNPKYIGNGLTYIDECQKNTHDCHLNATCQNTNGSFVCTCLFGFNGDGRNCTDIDECARNLSCHVNATCTNTIGSHVCTCHTGYTGDEKSCWADPCYNYRNLSDADRKSTYNTPYGGEKCDDESSSIIFGEWYRFVGDAGTKMPTQCVPDNRCGAVLSGWLKGGHPTLADGEVTSKVCFTRGGDCCKKSRVIKAKDCGSYFIYKLRRAPACDLRYCGTD</sequence>
<dbReference type="GO" id="GO:0005615">
    <property type="term" value="C:extracellular space"/>
    <property type="evidence" value="ECO:0007669"/>
    <property type="project" value="TreeGrafter"/>
</dbReference>
<dbReference type="FunFam" id="2.10.25.10:FF:000038">
    <property type="entry name" value="Fibrillin 2"/>
    <property type="match status" value="5"/>
</dbReference>
<feature type="domain" description="Apple" evidence="14">
    <location>
        <begin position="26"/>
        <end position="101"/>
    </location>
</feature>